<evidence type="ECO:0000256" key="2">
    <source>
        <dbReference type="ARBA" id="ARBA00004141"/>
    </source>
</evidence>
<evidence type="ECO:0000256" key="3">
    <source>
        <dbReference type="ARBA" id="ARBA00004906"/>
    </source>
</evidence>
<evidence type="ECO:0000256" key="7">
    <source>
        <dbReference type="ARBA" id="ARBA00022786"/>
    </source>
</evidence>
<evidence type="ECO:0000256" key="8">
    <source>
        <dbReference type="ARBA" id="ARBA00022989"/>
    </source>
</evidence>
<dbReference type="GO" id="GO:0007264">
    <property type="term" value="P:small GTPase-mediated signal transduction"/>
    <property type="evidence" value="ECO:0007669"/>
    <property type="project" value="InterPro"/>
</dbReference>
<dbReference type="InterPro" id="IPR036964">
    <property type="entry name" value="RASGEF_cat_dom_sf"/>
</dbReference>
<dbReference type="SUPFAM" id="SSF48366">
    <property type="entry name" value="Ras GEF"/>
    <property type="match status" value="1"/>
</dbReference>
<dbReference type="EC" id="2.3.2.27" evidence="4"/>
<dbReference type="GO" id="GO:0005085">
    <property type="term" value="F:guanyl-nucleotide exchange factor activity"/>
    <property type="evidence" value="ECO:0007669"/>
    <property type="project" value="InterPro"/>
</dbReference>
<keyword evidence="6" id="KW-0812">Transmembrane</keyword>
<dbReference type="PANTHER" id="PTHR13145">
    <property type="entry name" value="SSM4 PROTEIN"/>
    <property type="match status" value="1"/>
</dbReference>
<evidence type="ECO:0000256" key="6">
    <source>
        <dbReference type="ARBA" id="ARBA00022692"/>
    </source>
</evidence>
<dbReference type="EMBL" id="PGCI01000574">
    <property type="protein sequence ID" value="PLW25054.1"/>
    <property type="molecule type" value="Genomic_DNA"/>
</dbReference>
<dbReference type="InterPro" id="IPR001895">
    <property type="entry name" value="RASGEF_cat_dom"/>
</dbReference>
<evidence type="ECO:0000256" key="1">
    <source>
        <dbReference type="ARBA" id="ARBA00000900"/>
    </source>
</evidence>
<accession>A0A2N5THS1</accession>
<comment type="caution">
    <text evidence="12">The sequence shown here is derived from an EMBL/GenBank/DDBJ whole genome shotgun (WGS) entry which is preliminary data.</text>
</comment>
<evidence type="ECO:0000259" key="11">
    <source>
        <dbReference type="SMART" id="SM00147"/>
    </source>
</evidence>
<evidence type="ECO:0000256" key="4">
    <source>
        <dbReference type="ARBA" id="ARBA00012483"/>
    </source>
</evidence>
<dbReference type="SMART" id="SM00147">
    <property type="entry name" value="RasGEF"/>
    <property type="match status" value="1"/>
</dbReference>
<dbReference type="AlphaFoldDB" id="A0A2N5THS1"/>
<dbReference type="Gene3D" id="1.10.840.10">
    <property type="entry name" value="Ras guanine-nucleotide exchange factors catalytic domain"/>
    <property type="match status" value="1"/>
</dbReference>
<comment type="catalytic activity">
    <reaction evidence="1">
        <text>S-ubiquitinyl-[E2 ubiquitin-conjugating enzyme]-L-cysteine + [acceptor protein]-L-lysine = [E2 ubiquitin-conjugating enzyme]-L-cysteine + N(6)-ubiquitinyl-[acceptor protein]-L-lysine.</text>
        <dbReference type="EC" id="2.3.2.27"/>
    </reaction>
</comment>
<dbReference type="GO" id="GO:0061630">
    <property type="term" value="F:ubiquitin protein ligase activity"/>
    <property type="evidence" value="ECO:0007669"/>
    <property type="project" value="UniProtKB-EC"/>
</dbReference>
<organism evidence="12 13">
    <name type="scientific">Puccinia coronata f. sp. avenae</name>
    <dbReference type="NCBI Taxonomy" id="200324"/>
    <lineage>
        <taxon>Eukaryota</taxon>
        <taxon>Fungi</taxon>
        <taxon>Dikarya</taxon>
        <taxon>Basidiomycota</taxon>
        <taxon>Pucciniomycotina</taxon>
        <taxon>Pucciniomycetes</taxon>
        <taxon>Pucciniales</taxon>
        <taxon>Pucciniaceae</taxon>
        <taxon>Puccinia</taxon>
    </lineage>
</organism>
<proteinExistence type="predicted"/>
<dbReference type="PANTHER" id="PTHR13145:SF0">
    <property type="entry name" value="E3 UBIQUITIN-PROTEIN LIGASE MARCHF6"/>
    <property type="match status" value="1"/>
</dbReference>
<evidence type="ECO:0000256" key="5">
    <source>
        <dbReference type="ARBA" id="ARBA00022679"/>
    </source>
</evidence>
<evidence type="ECO:0000313" key="13">
    <source>
        <dbReference type="Proteomes" id="UP000235392"/>
    </source>
</evidence>
<sequence>MLEKNFAALLSNALADVHLLPRDGNLLGDPKGKRLWLHPTAESNGLSGYGLCQDPGRVLGNCMGDKPMISLNLIDKLGRTKDGGMESEQTEGTPSKPESGLTTATNTEPNMCDSPMLVGEPLNPQTRRLLFLFSMEKSPRMPLKKCSKVSLVPFAFVERCNSSPASLPVSLPVVHQQPKPTQKRKNTCQIGKFHSSLHTMKAVPACLHHHHRPKPSSAATHMDLSGAPLFRVCRSDDPTLGPLFHPCCCTGSIAHVQMTVSPPGSHSKKSSCELCGHLFSFEKSKETDQGLDPSGANHHFAFFKYPPCLDLSTQNICLAHFRTITIPLSMHRLNSTELALCSVNTLSTSSTLDSVPLKRTNHLSKFESMSTIGSTRSRHRRNDSETEPSQQPPPYSSRGSIRAILYQFTKRHDCRHLGQTKNPRQFDNPHPRYLFLSSSQERRWGPHEKLTSRSKVLLKLIKVAYALRDMDDFHSSMGALTGIEAQPVYRLDTTFKVVQQMEDSYLSLCTLSRFVAIIYRGTYLRDIATVNEVTDHMKDGKVNLTKMVEIAKSASAVLICNVFVPKIVFDTKISNLTINIMHVSKCTFKTLQPPLQLVSAPLQFICQSASLRLFPPLLDKELTAK</sequence>
<dbReference type="GO" id="GO:0005789">
    <property type="term" value="C:endoplasmic reticulum membrane"/>
    <property type="evidence" value="ECO:0007669"/>
    <property type="project" value="TreeGrafter"/>
</dbReference>
<protein>
    <recommendedName>
        <fullName evidence="4">RING-type E3 ubiquitin transferase</fullName>
        <ecNumber evidence="4">2.3.2.27</ecNumber>
    </recommendedName>
</protein>
<comment type="subcellular location">
    <subcellularLocation>
        <location evidence="2">Membrane</location>
        <topology evidence="2">Multi-pass membrane protein</topology>
    </subcellularLocation>
</comment>
<feature type="region of interest" description="Disordered" evidence="10">
    <location>
        <begin position="366"/>
        <end position="398"/>
    </location>
</feature>
<dbReference type="InterPro" id="IPR013083">
    <property type="entry name" value="Znf_RING/FYVE/PHD"/>
</dbReference>
<keyword evidence="7" id="KW-0833">Ubl conjugation pathway</keyword>
<evidence type="ECO:0000313" key="12">
    <source>
        <dbReference type="EMBL" id="PLW25054.1"/>
    </source>
</evidence>
<gene>
    <name evidence="12" type="ORF">PCASD_22538</name>
</gene>
<reference evidence="12 13" key="1">
    <citation type="submission" date="2017-11" db="EMBL/GenBank/DDBJ databases">
        <title>De novo assembly and phasing of dikaryotic genomes from two isolates of Puccinia coronata f. sp. avenae, the causal agent of oat crown rust.</title>
        <authorList>
            <person name="Miller M.E."/>
            <person name="Zhang Y."/>
            <person name="Omidvar V."/>
            <person name="Sperschneider J."/>
            <person name="Schwessinger B."/>
            <person name="Raley C."/>
            <person name="Palmer J.M."/>
            <person name="Garnica D."/>
            <person name="Upadhyaya N."/>
            <person name="Rathjen J."/>
            <person name="Taylor J.M."/>
            <person name="Park R.F."/>
            <person name="Dodds P.N."/>
            <person name="Hirsch C.D."/>
            <person name="Kianian S.F."/>
            <person name="Figueroa M."/>
        </authorList>
    </citation>
    <scope>NUCLEOTIDE SEQUENCE [LARGE SCALE GENOMIC DNA]</scope>
    <source>
        <strain evidence="12">12SD80</strain>
    </source>
</reference>
<keyword evidence="5" id="KW-0808">Transferase</keyword>
<dbReference type="InterPro" id="IPR023578">
    <property type="entry name" value="Ras_GEF_dom_sf"/>
</dbReference>
<dbReference type="GO" id="GO:0036503">
    <property type="term" value="P:ERAD pathway"/>
    <property type="evidence" value="ECO:0007669"/>
    <property type="project" value="TreeGrafter"/>
</dbReference>
<feature type="domain" description="Ras-GEF" evidence="11">
    <location>
        <begin position="303"/>
        <end position="617"/>
    </location>
</feature>
<keyword evidence="9" id="KW-0472">Membrane</keyword>
<evidence type="ECO:0000256" key="10">
    <source>
        <dbReference type="SAM" id="MobiDB-lite"/>
    </source>
</evidence>
<dbReference type="Pfam" id="PF00617">
    <property type="entry name" value="RasGEF"/>
    <property type="match status" value="1"/>
</dbReference>
<comment type="pathway">
    <text evidence="3">Protein modification; protein ubiquitination.</text>
</comment>
<evidence type="ECO:0000256" key="9">
    <source>
        <dbReference type="ARBA" id="ARBA00023136"/>
    </source>
</evidence>
<dbReference type="Gene3D" id="3.30.40.10">
    <property type="entry name" value="Zinc/RING finger domain, C3HC4 (zinc finger)"/>
    <property type="match status" value="1"/>
</dbReference>
<dbReference type="Proteomes" id="UP000235392">
    <property type="component" value="Unassembled WGS sequence"/>
</dbReference>
<name>A0A2N5THS1_9BASI</name>
<feature type="region of interest" description="Disordered" evidence="10">
    <location>
        <begin position="79"/>
        <end position="104"/>
    </location>
</feature>
<keyword evidence="8" id="KW-1133">Transmembrane helix</keyword>